<evidence type="ECO:0000256" key="13">
    <source>
        <dbReference type="ARBA" id="ARBA00080511"/>
    </source>
</evidence>
<dbReference type="NCBIfam" id="NF000942">
    <property type="entry name" value="PRK00094.1-4"/>
    <property type="match status" value="1"/>
</dbReference>
<feature type="binding site" evidence="17">
    <location>
        <position position="82"/>
    </location>
    <ligand>
        <name>NAD(+)</name>
        <dbReference type="ChEBI" id="CHEBI:57540"/>
    </ligand>
</feature>
<feature type="binding site" evidence="14">
    <location>
        <position position="276"/>
    </location>
    <ligand>
        <name>NADPH</name>
        <dbReference type="ChEBI" id="CHEBI:57783"/>
    </ligand>
</feature>
<protein>
    <recommendedName>
        <fullName evidence="12 14">Glycerol-3-phosphate dehydrogenase [NAD(P)+]</fullName>
        <ecNumber evidence="11 14">1.1.1.94</ecNumber>
    </recommendedName>
    <alternativeName>
        <fullName evidence="14">NAD(P)(+)-dependent glycerol-3-phosphate dehydrogenase</fullName>
    </alternativeName>
    <alternativeName>
        <fullName evidence="13 14">NAD(P)H-dependent dihydroxyacetone-phosphate reductase</fullName>
    </alternativeName>
</protein>
<evidence type="ECO:0000256" key="8">
    <source>
        <dbReference type="ARBA" id="ARBA00023209"/>
    </source>
</evidence>
<comment type="subcellular location">
    <subcellularLocation>
        <location evidence="14">Cytoplasm</location>
    </subcellularLocation>
</comment>
<dbReference type="EC" id="1.1.1.94" evidence="11 14"/>
<evidence type="ECO:0000256" key="16">
    <source>
        <dbReference type="PIRSR" id="PIRSR000114-2"/>
    </source>
</evidence>
<feature type="binding site" evidence="16">
    <location>
        <position position="105"/>
    </location>
    <ligand>
        <name>substrate</name>
    </ligand>
</feature>
<dbReference type="RefSeq" id="WP_139938834.1">
    <property type="nucleotide sequence ID" value="NZ_JBHSYP010000003.1"/>
</dbReference>
<dbReference type="InterPro" id="IPR036291">
    <property type="entry name" value="NAD(P)-bd_dom_sf"/>
</dbReference>
<evidence type="ECO:0000256" key="17">
    <source>
        <dbReference type="PIRSR" id="PIRSR000114-3"/>
    </source>
</evidence>
<feature type="binding site" evidence="14">
    <location>
        <position position="137"/>
    </location>
    <ligand>
        <name>NADPH</name>
        <dbReference type="ChEBI" id="CHEBI:57783"/>
    </ligand>
</feature>
<evidence type="ECO:0000256" key="12">
    <source>
        <dbReference type="ARBA" id="ARBA00069372"/>
    </source>
</evidence>
<dbReference type="PIRSF" id="PIRSF000114">
    <property type="entry name" value="Glycerol-3-P_dh"/>
    <property type="match status" value="1"/>
</dbReference>
<evidence type="ECO:0000256" key="14">
    <source>
        <dbReference type="HAMAP-Rule" id="MF_00394"/>
    </source>
</evidence>
<keyword evidence="2 14" id="KW-0444">Lipid biosynthesis</keyword>
<proteinExistence type="inferred from homology"/>
<feature type="binding site" evidence="17">
    <location>
        <begin position="8"/>
        <end position="13"/>
    </location>
    <ligand>
        <name>NAD(+)</name>
        <dbReference type="ChEBI" id="CHEBI:57540"/>
    </ligand>
</feature>
<keyword evidence="9 14" id="KW-1208">Phospholipid metabolism</keyword>
<dbReference type="AlphaFoldDB" id="A0A501PMG2"/>
<evidence type="ECO:0000256" key="1">
    <source>
        <dbReference type="ARBA" id="ARBA00011009"/>
    </source>
</evidence>
<keyword evidence="7 14" id="KW-0443">Lipid metabolism</keyword>
<evidence type="ECO:0000259" key="19">
    <source>
        <dbReference type="Pfam" id="PF01210"/>
    </source>
</evidence>
<organism evidence="21 22">
    <name type="scientific">Emcibacter nanhaiensis</name>
    <dbReference type="NCBI Taxonomy" id="1505037"/>
    <lineage>
        <taxon>Bacteria</taxon>
        <taxon>Pseudomonadati</taxon>
        <taxon>Pseudomonadota</taxon>
        <taxon>Alphaproteobacteria</taxon>
        <taxon>Emcibacterales</taxon>
        <taxon>Emcibacteraceae</taxon>
        <taxon>Emcibacter</taxon>
    </lineage>
</organism>
<evidence type="ECO:0000256" key="6">
    <source>
        <dbReference type="ARBA" id="ARBA00023027"/>
    </source>
</evidence>
<feature type="binding site" evidence="14">
    <location>
        <position position="251"/>
    </location>
    <ligand>
        <name>sn-glycerol 3-phosphate</name>
        <dbReference type="ChEBI" id="CHEBI:57597"/>
    </ligand>
</feature>
<dbReference type="GO" id="GO:0005975">
    <property type="term" value="P:carbohydrate metabolic process"/>
    <property type="evidence" value="ECO:0007669"/>
    <property type="project" value="InterPro"/>
</dbReference>
<dbReference type="GO" id="GO:0051287">
    <property type="term" value="F:NAD binding"/>
    <property type="evidence" value="ECO:0007669"/>
    <property type="project" value="InterPro"/>
</dbReference>
<evidence type="ECO:0000256" key="5">
    <source>
        <dbReference type="ARBA" id="ARBA00023002"/>
    </source>
</evidence>
<keyword evidence="8 14" id="KW-0594">Phospholipid biosynthesis</keyword>
<evidence type="ECO:0000256" key="10">
    <source>
        <dbReference type="ARBA" id="ARBA00052716"/>
    </source>
</evidence>
<feature type="binding site" evidence="17">
    <location>
        <position position="137"/>
    </location>
    <ligand>
        <name>NAD(+)</name>
        <dbReference type="ChEBI" id="CHEBI:57540"/>
    </ligand>
</feature>
<dbReference type="UniPathway" id="UPA00940"/>
<feature type="binding site" evidence="14">
    <location>
        <position position="133"/>
    </location>
    <ligand>
        <name>sn-glycerol 3-phosphate</name>
        <dbReference type="ChEBI" id="CHEBI:57597"/>
    </ligand>
</feature>
<dbReference type="Gene3D" id="1.10.1040.10">
    <property type="entry name" value="N-(1-d-carboxylethyl)-l-norvaline Dehydrogenase, domain 2"/>
    <property type="match status" value="1"/>
</dbReference>
<feature type="binding site" evidence="14">
    <location>
        <position position="253"/>
    </location>
    <ligand>
        <name>sn-glycerol 3-phosphate</name>
        <dbReference type="ChEBI" id="CHEBI:57597"/>
    </ligand>
</feature>
<evidence type="ECO:0000313" key="22">
    <source>
        <dbReference type="Proteomes" id="UP000319148"/>
    </source>
</evidence>
<dbReference type="Gene3D" id="3.40.50.720">
    <property type="entry name" value="NAD(P)-binding Rossmann-like Domain"/>
    <property type="match status" value="1"/>
</dbReference>
<keyword evidence="4 14" id="KW-0521">NADP</keyword>
<evidence type="ECO:0000256" key="9">
    <source>
        <dbReference type="ARBA" id="ARBA00023264"/>
    </source>
</evidence>
<feature type="binding site" evidence="14">
    <location>
        <position position="252"/>
    </location>
    <ligand>
        <name>sn-glycerol 3-phosphate</name>
        <dbReference type="ChEBI" id="CHEBI:57597"/>
    </ligand>
</feature>
<dbReference type="GO" id="GO:0008654">
    <property type="term" value="P:phospholipid biosynthetic process"/>
    <property type="evidence" value="ECO:0007669"/>
    <property type="project" value="UniProtKB-KW"/>
</dbReference>
<feature type="binding site" evidence="14">
    <location>
        <position position="135"/>
    </location>
    <ligand>
        <name>sn-glycerol 3-phosphate</name>
        <dbReference type="ChEBI" id="CHEBI:57597"/>
    </ligand>
</feature>
<dbReference type="NCBIfam" id="NF000940">
    <property type="entry name" value="PRK00094.1-2"/>
    <property type="match status" value="1"/>
</dbReference>
<feature type="binding site" evidence="17">
    <location>
        <position position="252"/>
    </location>
    <ligand>
        <name>NAD(+)</name>
        <dbReference type="ChEBI" id="CHEBI:57540"/>
    </ligand>
</feature>
<comment type="caution">
    <text evidence="14">Lacks conserved residue(s) required for the propagation of feature annotation.</text>
</comment>
<evidence type="ECO:0000256" key="11">
    <source>
        <dbReference type="ARBA" id="ARBA00066687"/>
    </source>
</evidence>
<dbReference type="InterPro" id="IPR008927">
    <property type="entry name" value="6-PGluconate_DH-like_C_sf"/>
</dbReference>
<dbReference type="InterPro" id="IPR006109">
    <property type="entry name" value="G3P_DH_NAD-dep_C"/>
</dbReference>
<comment type="catalytic activity">
    <reaction evidence="10">
        <text>sn-glycerol 3-phosphate + NADP(+) = dihydroxyacetone phosphate + NADPH + H(+)</text>
        <dbReference type="Rhea" id="RHEA:11096"/>
        <dbReference type="ChEBI" id="CHEBI:15378"/>
        <dbReference type="ChEBI" id="CHEBI:57597"/>
        <dbReference type="ChEBI" id="CHEBI:57642"/>
        <dbReference type="ChEBI" id="CHEBI:57783"/>
        <dbReference type="ChEBI" id="CHEBI:58349"/>
        <dbReference type="EC" id="1.1.1.94"/>
    </reaction>
    <physiologicalReaction direction="right-to-left" evidence="10">
        <dbReference type="Rhea" id="RHEA:11098"/>
    </physiologicalReaction>
</comment>
<comment type="caution">
    <text evidence="21">The sequence shown here is derived from an EMBL/GenBank/DDBJ whole genome shotgun (WGS) entry which is preliminary data.</text>
</comment>
<dbReference type="InterPro" id="IPR006168">
    <property type="entry name" value="G3P_DH_NAD-dep"/>
</dbReference>
<feature type="binding site" evidence="14">
    <location>
        <position position="241"/>
    </location>
    <ligand>
        <name>sn-glycerol 3-phosphate</name>
        <dbReference type="ChEBI" id="CHEBI:57597"/>
    </ligand>
</feature>
<dbReference type="PROSITE" id="PS00957">
    <property type="entry name" value="NAD_G3PDH"/>
    <property type="match status" value="1"/>
</dbReference>
<dbReference type="Pfam" id="PF07479">
    <property type="entry name" value="NAD_Gly3P_dh_C"/>
    <property type="match status" value="1"/>
</dbReference>
<dbReference type="FunFam" id="1.10.1040.10:FF:000001">
    <property type="entry name" value="Glycerol-3-phosphate dehydrogenase [NAD(P)+]"/>
    <property type="match status" value="1"/>
</dbReference>
<keyword evidence="22" id="KW-1185">Reference proteome</keyword>
<reference evidence="22" key="1">
    <citation type="submission" date="2019-06" db="EMBL/GenBank/DDBJ databases">
        <title>The complete genome of Emcibacter congregatus ZYLT.</title>
        <authorList>
            <person name="Zhao Z."/>
        </authorList>
    </citation>
    <scope>NUCLEOTIDE SEQUENCE [LARGE SCALE GENOMIC DNA]</scope>
    <source>
        <strain evidence="22">MCCC 1A06723</strain>
    </source>
</reference>
<feature type="binding site" evidence="14">
    <location>
        <position position="278"/>
    </location>
    <ligand>
        <name>NADPH</name>
        <dbReference type="ChEBI" id="CHEBI:57783"/>
    </ligand>
</feature>
<feature type="binding site" evidence="14">
    <location>
        <position position="105"/>
    </location>
    <ligand>
        <name>NADPH</name>
        <dbReference type="ChEBI" id="CHEBI:57783"/>
    </ligand>
</feature>
<evidence type="ECO:0000256" key="18">
    <source>
        <dbReference type="RuleBase" id="RU000437"/>
    </source>
</evidence>
<dbReference type="GO" id="GO:0046168">
    <property type="term" value="P:glycerol-3-phosphate catabolic process"/>
    <property type="evidence" value="ECO:0007669"/>
    <property type="project" value="InterPro"/>
</dbReference>
<dbReference type="GO" id="GO:0141152">
    <property type="term" value="F:glycerol-3-phosphate dehydrogenase (NAD+) activity"/>
    <property type="evidence" value="ECO:0007669"/>
    <property type="project" value="RHEA"/>
</dbReference>
<dbReference type="GO" id="GO:0005829">
    <property type="term" value="C:cytosol"/>
    <property type="evidence" value="ECO:0007669"/>
    <property type="project" value="TreeGrafter"/>
</dbReference>
<dbReference type="EMBL" id="VFIY01000005">
    <property type="protein sequence ID" value="TPD61465.1"/>
    <property type="molecule type" value="Genomic_DNA"/>
</dbReference>
<feature type="binding site" evidence="16">
    <location>
        <begin position="252"/>
        <end position="253"/>
    </location>
    <ligand>
        <name>substrate</name>
    </ligand>
</feature>
<dbReference type="SUPFAM" id="SSF51735">
    <property type="entry name" value="NAD(P)-binding Rossmann-fold domains"/>
    <property type="match status" value="1"/>
</dbReference>
<evidence type="ECO:0000259" key="20">
    <source>
        <dbReference type="Pfam" id="PF07479"/>
    </source>
</evidence>
<feature type="domain" description="Glycerol-3-phosphate dehydrogenase NAD-dependent N-terminal" evidence="19">
    <location>
        <begin position="3"/>
        <end position="157"/>
    </location>
</feature>
<comment type="catalytic activity">
    <reaction evidence="14">
        <text>sn-glycerol 3-phosphate + NAD(+) = dihydroxyacetone phosphate + NADH + H(+)</text>
        <dbReference type="Rhea" id="RHEA:11092"/>
        <dbReference type="ChEBI" id="CHEBI:15378"/>
        <dbReference type="ChEBI" id="CHEBI:57540"/>
        <dbReference type="ChEBI" id="CHEBI:57597"/>
        <dbReference type="ChEBI" id="CHEBI:57642"/>
        <dbReference type="ChEBI" id="CHEBI:57945"/>
        <dbReference type="EC" id="1.1.1.94"/>
    </reaction>
</comment>
<feature type="binding site" evidence="14">
    <location>
        <position position="188"/>
    </location>
    <ligand>
        <name>sn-glycerol 3-phosphate</name>
        <dbReference type="ChEBI" id="CHEBI:57597"/>
    </ligand>
</feature>
<keyword evidence="14" id="KW-0963">Cytoplasm</keyword>
<evidence type="ECO:0000313" key="21">
    <source>
        <dbReference type="EMBL" id="TPD61465.1"/>
    </source>
</evidence>
<dbReference type="Proteomes" id="UP000319148">
    <property type="component" value="Unassembled WGS sequence"/>
</dbReference>
<dbReference type="PRINTS" id="PR00077">
    <property type="entry name" value="GPDHDRGNASE"/>
</dbReference>
<dbReference type="GO" id="GO:0141153">
    <property type="term" value="F:glycerol-3-phosphate dehydrogenase (NADP+) activity"/>
    <property type="evidence" value="ECO:0007669"/>
    <property type="project" value="RHEA"/>
</dbReference>
<evidence type="ECO:0000256" key="3">
    <source>
        <dbReference type="ARBA" id="ARBA00022741"/>
    </source>
</evidence>
<dbReference type="InterPro" id="IPR013328">
    <property type="entry name" value="6PGD_dom2"/>
</dbReference>
<dbReference type="InterPro" id="IPR011128">
    <property type="entry name" value="G3P_DH_NAD-dep_N"/>
</dbReference>
<comment type="function">
    <text evidence="14">Catalyzes the reduction of the glycolytic intermediate dihydroxyacetone phosphate (DHAP) to sn-glycerol 3-phosphate (G3P), the key precursor for phospholipid synthesis.</text>
</comment>
<feature type="active site" description="Proton acceptor" evidence="14 15">
    <location>
        <position position="188"/>
    </location>
</feature>
<keyword evidence="5 14" id="KW-0560">Oxidoreductase</keyword>
<dbReference type="GO" id="GO:0046167">
    <property type="term" value="P:glycerol-3-phosphate biosynthetic process"/>
    <property type="evidence" value="ECO:0007669"/>
    <property type="project" value="UniProtKB-UniRule"/>
</dbReference>
<keyword evidence="6 14" id="KW-0520">NAD</keyword>
<comment type="similarity">
    <text evidence="1 14 18">Belongs to the NAD-dependent glycerol-3-phosphate dehydrogenase family.</text>
</comment>
<evidence type="ECO:0000256" key="4">
    <source>
        <dbReference type="ARBA" id="ARBA00022857"/>
    </source>
</evidence>
<dbReference type="FunFam" id="3.40.50.720:FF:000019">
    <property type="entry name" value="Glycerol-3-phosphate dehydrogenase [NAD(P)+]"/>
    <property type="match status" value="1"/>
</dbReference>
<evidence type="ECO:0000256" key="15">
    <source>
        <dbReference type="PIRSR" id="PIRSR000114-1"/>
    </source>
</evidence>
<sequence length="331" mass="35109">MGKIAVVGAGAWGTALAITAARAGNEVTIRAREPEVVASINEQRENSLFLPGVEIPSNIKAVADFAELDTPDFLLMVAPAQFVRLVAADLSKTLKESVPVVLCSKGIEQSSGKLISDVMAEVMPKNPLVVLSGPSFALEAARGLPTAVTIASKYQKLAQSLAEAIGQPTFRPYLSRDVVGAEIGGAVKNVFAIACGVVAGKQLGENARAALITRSLAEMVRFGESRGADPETMVGLSGLGDLILTCSSPQSRNMSLGMALGEGKDIAEIMKNRKTVAEGYYTSEILYRIATEEKIDMPVAKAVYDLLHGDKKLDDVISELLSRPISKEEMF</sequence>
<feature type="binding site" evidence="14">
    <location>
        <position position="32"/>
    </location>
    <ligand>
        <name>NADPH</name>
        <dbReference type="ChEBI" id="CHEBI:57783"/>
    </ligand>
</feature>
<dbReference type="SUPFAM" id="SSF48179">
    <property type="entry name" value="6-phosphogluconate dehydrogenase C-terminal domain-like"/>
    <property type="match status" value="1"/>
</dbReference>
<feature type="binding site" evidence="14">
    <location>
        <position position="252"/>
    </location>
    <ligand>
        <name>NADPH</name>
        <dbReference type="ChEBI" id="CHEBI:57783"/>
    </ligand>
</feature>
<evidence type="ECO:0000256" key="2">
    <source>
        <dbReference type="ARBA" id="ARBA00022516"/>
    </source>
</evidence>
<comment type="pathway">
    <text evidence="14">Membrane lipid metabolism; glycerophospholipid metabolism.</text>
</comment>
<feature type="domain" description="Glycerol-3-phosphate dehydrogenase NAD-dependent C-terminal" evidence="20">
    <location>
        <begin position="177"/>
        <end position="317"/>
    </location>
</feature>
<dbReference type="GO" id="GO:0006650">
    <property type="term" value="P:glycerophospholipid metabolic process"/>
    <property type="evidence" value="ECO:0007669"/>
    <property type="project" value="UniProtKB-UniRule"/>
</dbReference>
<dbReference type="OrthoDB" id="9812273at2"/>
<dbReference type="Pfam" id="PF01210">
    <property type="entry name" value="NAD_Gly3P_dh_N"/>
    <property type="match status" value="1"/>
</dbReference>
<name>A0A501PMG2_9PROT</name>
<dbReference type="PANTHER" id="PTHR11728:SF1">
    <property type="entry name" value="GLYCEROL-3-PHOSPHATE DEHYDROGENASE [NAD(+)] 2, CHLOROPLASTIC"/>
    <property type="match status" value="1"/>
</dbReference>
<evidence type="ECO:0000256" key="7">
    <source>
        <dbReference type="ARBA" id="ARBA00023098"/>
    </source>
</evidence>
<keyword evidence="3 14" id="KW-0547">Nucleotide-binding</keyword>
<feature type="binding site" evidence="14">
    <location>
        <position position="12"/>
    </location>
    <ligand>
        <name>NADPH</name>
        <dbReference type="ChEBI" id="CHEBI:57783"/>
    </ligand>
</feature>
<dbReference type="PANTHER" id="PTHR11728">
    <property type="entry name" value="GLYCEROL-3-PHOSPHATE DEHYDROGENASE"/>
    <property type="match status" value="1"/>
</dbReference>
<gene>
    <name evidence="14" type="primary">gpsA</name>
    <name evidence="21" type="ORF">FIV46_04455</name>
</gene>
<accession>A0A501PMG2</accession>
<dbReference type="HAMAP" id="MF_00394">
    <property type="entry name" value="NAD_Glyc3P_dehydrog"/>
    <property type="match status" value="1"/>
</dbReference>
<feature type="binding site" evidence="14">
    <location>
        <position position="105"/>
    </location>
    <ligand>
        <name>sn-glycerol 3-phosphate</name>
        <dbReference type="ChEBI" id="CHEBI:57597"/>
    </ligand>
</feature>